<sequence length="241" mass="27071">MKRLSYLVIILALTCTGISTAQAQNVDDILASYFEITGGLSNWKNLKSMKMTGKMLQGGLEFPAVMSQKYPNKFRMDIDIQGKKIIQAYDGKEGWMINPLAQITEPKVLTAEEVKEMEDNQMEDEFIDYKSKGHAVALDGEENIEGTDCFKVKLTKKSGDIEYHFFDKDNNVPIMVRTFAKSGPTEGQPVETFMSDYDAVGDFMLPFSMTTKFQGQTVMQIVVDSYDLNATLDDSVFALPK</sequence>
<name>A0ABZ0IQ27_9BACT</name>
<keyword evidence="3" id="KW-1185">Reference proteome</keyword>
<reference evidence="2 3" key="1">
    <citation type="journal article" date="2023" name="Microbiol. Resour. Announc.">
        <title>Complete Genome Sequence of Imperialibacter roseus strain P4T.</title>
        <authorList>
            <person name="Tizabi D.R."/>
            <person name="Bachvaroff T."/>
            <person name="Hill R.T."/>
        </authorList>
    </citation>
    <scope>NUCLEOTIDE SEQUENCE [LARGE SCALE GENOMIC DNA]</scope>
    <source>
        <strain evidence="2 3">P4T</strain>
    </source>
</reference>
<dbReference type="Proteomes" id="UP001302349">
    <property type="component" value="Chromosome"/>
</dbReference>
<keyword evidence="1" id="KW-0732">Signal</keyword>
<evidence type="ECO:0000313" key="3">
    <source>
        <dbReference type="Proteomes" id="UP001302349"/>
    </source>
</evidence>
<protein>
    <recommendedName>
        <fullName evidence="4">Outer membrane lipoprotein-sorting protein</fullName>
    </recommendedName>
</protein>
<feature type="chain" id="PRO_5045584662" description="Outer membrane lipoprotein-sorting protein" evidence="1">
    <location>
        <begin position="24"/>
        <end position="241"/>
    </location>
</feature>
<evidence type="ECO:0000313" key="2">
    <source>
        <dbReference type="EMBL" id="WOK07095.1"/>
    </source>
</evidence>
<dbReference type="EMBL" id="CP136051">
    <property type="protein sequence ID" value="WOK07095.1"/>
    <property type="molecule type" value="Genomic_DNA"/>
</dbReference>
<evidence type="ECO:0000256" key="1">
    <source>
        <dbReference type="SAM" id="SignalP"/>
    </source>
</evidence>
<gene>
    <name evidence="2" type="ORF">RT717_00480</name>
</gene>
<feature type="signal peptide" evidence="1">
    <location>
        <begin position="1"/>
        <end position="23"/>
    </location>
</feature>
<evidence type="ECO:0008006" key="4">
    <source>
        <dbReference type="Google" id="ProtNLM"/>
    </source>
</evidence>
<organism evidence="2 3">
    <name type="scientific">Imperialibacter roseus</name>
    <dbReference type="NCBI Taxonomy" id="1324217"/>
    <lineage>
        <taxon>Bacteria</taxon>
        <taxon>Pseudomonadati</taxon>
        <taxon>Bacteroidota</taxon>
        <taxon>Cytophagia</taxon>
        <taxon>Cytophagales</taxon>
        <taxon>Flammeovirgaceae</taxon>
        <taxon>Imperialibacter</taxon>
    </lineage>
</organism>
<accession>A0ABZ0IQ27</accession>
<proteinExistence type="predicted"/>
<dbReference type="Gene3D" id="2.50.20.10">
    <property type="entry name" value="Lipoprotein localisation LolA/LolB/LppX"/>
    <property type="match status" value="1"/>
</dbReference>
<dbReference type="RefSeq" id="WP_317489782.1">
    <property type="nucleotide sequence ID" value="NZ_CP136051.1"/>
</dbReference>